<dbReference type="Proteomes" id="UP000477920">
    <property type="component" value="Unassembled WGS sequence"/>
</dbReference>
<dbReference type="SUPFAM" id="SSF75005">
    <property type="entry name" value="Arabinanase/levansucrase/invertase"/>
    <property type="match status" value="1"/>
</dbReference>
<gene>
    <name evidence="1" type="ORF">F8158_06700</name>
</gene>
<organism evidence="1 2">
    <name type="scientific">Bacillus cereus</name>
    <dbReference type="NCBI Taxonomy" id="1396"/>
    <lineage>
        <taxon>Bacteria</taxon>
        <taxon>Bacillati</taxon>
        <taxon>Bacillota</taxon>
        <taxon>Bacilli</taxon>
        <taxon>Bacillales</taxon>
        <taxon>Bacillaceae</taxon>
        <taxon>Bacillus</taxon>
        <taxon>Bacillus cereus group</taxon>
    </lineage>
</organism>
<proteinExistence type="predicted"/>
<protein>
    <recommendedName>
        <fullName evidence="3">Glycosyl hydrolase family 32 N-terminal domain-containing protein</fullName>
    </recommendedName>
</protein>
<dbReference type="Gene3D" id="2.115.10.20">
    <property type="entry name" value="Glycosyl hydrolase domain, family 43"/>
    <property type="match status" value="2"/>
</dbReference>
<evidence type="ECO:0000313" key="1">
    <source>
        <dbReference type="EMBL" id="KAB2500820.1"/>
    </source>
</evidence>
<dbReference type="EMBL" id="WBPB01000012">
    <property type="protein sequence ID" value="KAB2500820.1"/>
    <property type="molecule type" value="Genomic_DNA"/>
</dbReference>
<evidence type="ECO:0008006" key="3">
    <source>
        <dbReference type="Google" id="ProtNLM"/>
    </source>
</evidence>
<dbReference type="InterPro" id="IPR023296">
    <property type="entry name" value="Glyco_hydro_beta-prop_sf"/>
</dbReference>
<evidence type="ECO:0000313" key="2">
    <source>
        <dbReference type="Proteomes" id="UP000477920"/>
    </source>
</evidence>
<dbReference type="AlphaFoldDB" id="A0AB34DA95"/>
<comment type="caution">
    <text evidence="1">The sequence shown here is derived from an EMBL/GenBank/DDBJ whole genome shotgun (WGS) entry which is preliminary data.</text>
</comment>
<reference evidence="1 2" key="1">
    <citation type="submission" date="2019-10" db="EMBL/GenBank/DDBJ databases">
        <title>Bacillus from the desert of Cuatro Cinegas, Coahuila.</title>
        <authorList>
            <person name="Olmedo-Alvarez G."/>
            <person name="Saldana S."/>
            <person name="Barcelo D."/>
        </authorList>
    </citation>
    <scope>NUCLEOTIDE SEQUENCE [LARGE SCALE GENOMIC DNA]</scope>
    <source>
        <strain evidence="1 2">CH101a_3T</strain>
    </source>
</reference>
<dbReference type="RefSeq" id="WP_098393674.1">
    <property type="nucleotide sequence ID" value="NZ_NTWC01000016.1"/>
</dbReference>
<sequence>MANVPKLLPGDTLRVGYPKINLAIDEAYKAKEISNDATNIAYNATNIANNATSIANNANGISKSATNIANSAVDKAISVQDQLNQIVVQGDSSVEAAQARKDALGVTYPVLKDRVDAEQLRILNEVKRAVAQSFNIESQTSQVYDDSKIFAYLEGVTKKTYVTNTLNSTGITKVNNGTRSIRISPTLTNYIYSDKHLKFNDGYPLTNKSNITHEIATVNTSNHIDGSLITLNDQFSILFTGIKPQFSSGDAYGVKYLANIYNTDTEMRMRFDKSKNGLNLELRKNNVSVGSIDIPLSFSIGDSLNILITQKDSIEMTVCINKDKSKIFVGKLNQIVSRNDYTIVPLDFQTSNLNLQASSSYDSILIFSKKFDENKAIVTEQNYYNHDITYRQQILTGTGNASDWNEKIPGEVSNILHDPLDIERPYKIAVGGYNGNYTEQLIGKTGFAYSKDLISWTYVNGGRYCIDQYSEDGCLIKFRGKYYYYAEGMPNRNVLLYTSFDFVNWTYEGIVASPDLDPNLINRPSSEVSSGSPSAIVRNGKVYLFVEYGYTSNTGHSNRVLVSVDGVNFRRLSTVPDLFKREFCRPVLDPATWTINNLEGLCEVDGMYYAWLSITNKTQSPTIFSMWEVTSNDLITWEFTGANFNSNAGDFISFACLSDSNQVVTNGRYTSTNAVEILFLSREEQKLPDEFKKATVNVVKDPYFKDIKSSQINNAWFYTKSLPIVSNGGKLTYYKPEVNQGIVQFITGIKPNTLYQLTVKTNGRFVMSGYQDNTSNKVETDFLHYISEVDGSMIFKTGPLTNILSCAWTGFLDCPPILEISNLILEEV</sequence>
<name>A0AB34DA95_BACCE</name>
<accession>A0AB34DA95</accession>